<dbReference type="InterPro" id="IPR036390">
    <property type="entry name" value="WH_DNA-bd_sf"/>
</dbReference>
<name>A0A412B0J7_9FIRM</name>
<dbReference type="EMBL" id="QRTC01000003">
    <property type="protein sequence ID" value="RGQ44156.1"/>
    <property type="molecule type" value="Genomic_DNA"/>
</dbReference>
<reference evidence="4 5" key="1">
    <citation type="submission" date="2018-08" db="EMBL/GenBank/DDBJ databases">
        <title>A genome reference for cultivated species of the human gut microbiota.</title>
        <authorList>
            <person name="Zou Y."/>
            <person name="Xue W."/>
            <person name="Luo G."/>
        </authorList>
    </citation>
    <scope>NUCLEOTIDE SEQUENCE [LARGE SCALE GENOMIC DNA]</scope>
    <source>
        <strain evidence="4 5">AF28-26</strain>
    </source>
</reference>
<evidence type="ECO:0000256" key="3">
    <source>
        <dbReference type="ARBA" id="ARBA00022629"/>
    </source>
</evidence>
<protein>
    <submittedName>
        <fullName evidence="4">ROK family transcriptional regulator</fullName>
    </submittedName>
</protein>
<accession>A0A412B0J7</accession>
<comment type="function">
    <text evidence="1">Transcriptional repressor of xylose-utilizing enzymes.</text>
</comment>
<dbReference type="InterPro" id="IPR043129">
    <property type="entry name" value="ATPase_NBD"/>
</dbReference>
<evidence type="ECO:0000256" key="1">
    <source>
        <dbReference type="ARBA" id="ARBA00002486"/>
    </source>
</evidence>
<comment type="similarity">
    <text evidence="2">Belongs to the ROK (NagC/XylR) family.</text>
</comment>
<comment type="caution">
    <text evidence="4">The sequence shown here is derived from an EMBL/GenBank/DDBJ whole genome shotgun (WGS) entry which is preliminary data.</text>
</comment>
<proteinExistence type="inferred from homology"/>
<organism evidence="4 5">
    <name type="scientific">[Clostridium] leptum</name>
    <dbReference type="NCBI Taxonomy" id="1535"/>
    <lineage>
        <taxon>Bacteria</taxon>
        <taxon>Bacillati</taxon>
        <taxon>Bacillota</taxon>
        <taxon>Clostridia</taxon>
        <taxon>Eubacteriales</taxon>
        <taxon>Oscillospiraceae</taxon>
        <taxon>Oscillospiraceae incertae sedis</taxon>
    </lineage>
</organism>
<dbReference type="Gene3D" id="3.30.420.40">
    <property type="match status" value="2"/>
</dbReference>
<keyword evidence="3" id="KW-0859">Xylose metabolism</keyword>
<dbReference type="Pfam" id="PF00480">
    <property type="entry name" value="ROK"/>
    <property type="match status" value="1"/>
</dbReference>
<dbReference type="GO" id="GO:0042732">
    <property type="term" value="P:D-xylose metabolic process"/>
    <property type="evidence" value="ECO:0007669"/>
    <property type="project" value="UniProtKB-KW"/>
</dbReference>
<dbReference type="AlphaFoldDB" id="A0A412B0J7"/>
<gene>
    <name evidence="4" type="ORF">DWY99_01695</name>
</gene>
<dbReference type="InterPro" id="IPR000600">
    <property type="entry name" value="ROK"/>
</dbReference>
<dbReference type="InterPro" id="IPR036388">
    <property type="entry name" value="WH-like_DNA-bd_sf"/>
</dbReference>
<evidence type="ECO:0000256" key="2">
    <source>
        <dbReference type="ARBA" id="ARBA00006479"/>
    </source>
</evidence>
<dbReference type="SUPFAM" id="SSF53067">
    <property type="entry name" value="Actin-like ATPase domain"/>
    <property type="match status" value="1"/>
</dbReference>
<evidence type="ECO:0000313" key="4">
    <source>
        <dbReference type="EMBL" id="RGQ44156.1"/>
    </source>
</evidence>
<dbReference type="SUPFAM" id="SSF46785">
    <property type="entry name" value="Winged helix' DNA-binding domain"/>
    <property type="match status" value="1"/>
</dbReference>
<sequence length="394" mass="42991">MPTLQNGEKKLKDLRESNIALVINLMRKFGICSRAELSKASGLVQSTITSIIDSLIKAGIVIETGSLVGGRGRRSIGIRLNAEKLIVLGIRVTRSSYTLAIIDIFGELKNLEKHSITKDLEDPSVFECILEDASFFLLKNDQKPVGVGMALPGPYLINEDTSLFLTNQGWKSFTFTKKFESRLHLPVFVEQDSNVGAMGEWWFGNSEIGQGTKVFVSTGDGVGAGIVVDGKIQRGALGAAGEIGHMSINFEGPQCQCGNKGCLELYCSEKAILKEAKCLSKPILDFESLVTEYRTGNSAVTEIVNRAAEMFGIGIANIAYLFNPGVVVVGGSYKKLGDSFLDQVNLTVRRHIYPLFYQNIGLQFSALEHDSCLIGIAAVVFDRLLKKPSFLLDH</sequence>
<dbReference type="Gene3D" id="1.10.10.10">
    <property type="entry name" value="Winged helix-like DNA-binding domain superfamily/Winged helix DNA-binding domain"/>
    <property type="match status" value="1"/>
</dbReference>
<dbReference type="PANTHER" id="PTHR18964">
    <property type="entry name" value="ROK (REPRESSOR, ORF, KINASE) FAMILY"/>
    <property type="match status" value="1"/>
</dbReference>
<dbReference type="Proteomes" id="UP000284751">
    <property type="component" value="Unassembled WGS sequence"/>
</dbReference>
<keyword evidence="3" id="KW-0119">Carbohydrate metabolism</keyword>
<dbReference type="PANTHER" id="PTHR18964:SF149">
    <property type="entry name" value="BIFUNCTIONAL UDP-N-ACETYLGLUCOSAMINE 2-EPIMERASE_N-ACETYLMANNOSAMINE KINASE"/>
    <property type="match status" value="1"/>
</dbReference>
<evidence type="ECO:0000313" key="5">
    <source>
        <dbReference type="Proteomes" id="UP000284751"/>
    </source>
</evidence>